<comment type="subcellular location">
    <subcellularLocation>
        <location evidence="1">Nucleus</location>
    </subcellularLocation>
</comment>
<dbReference type="InterPro" id="IPR014898">
    <property type="entry name" value="Znf_C2H2_LYAR"/>
</dbReference>
<organism evidence="11 12">
    <name type="scientific">Chondrus crispus</name>
    <name type="common">Carrageen Irish moss</name>
    <name type="synonym">Polymorpha crispa</name>
    <dbReference type="NCBI Taxonomy" id="2769"/>
    <lineage>
        <taxon>Eukaryota</taxon>
        <taxon>Rhodophyta</taxon>
        <taxon>Florideophyceae</taxon>
        <taxon>Rhodymeniophycidae</taxon>
        <taxon>Gigartinales</taxon>
        <taxon>Gigartinaceae</taxon>
        <taxon>Chondrus</taxon>
    </lineage>
</organism>
<proteinExistence type="predicted"/>
<reference evidence="12" key="1">
    <citation type="journal article" date="2013" name="Proc. Natl. Acad. Sci. U.S.A.">
        <title>Genome structure and metabolic features in the red seaweed Chondrus crispus shed light on evolution of the Archaeplastida.</title>
        <authorList>
            <person name="Collen J."/>
            <person name="Porcel B."/>
            <person name="Carre W."/>
            <person name="Ball S.G."/>
            <person name="Chaparro C."/>
            <person name="Tonon T."/>
            <person name="Barbeyron T."/>
            <person name="Michel G."/>
            <person name="Noel B."/>
            <person name="Valentin K."/>
            <person name="Elias M."/>
            <person name="Artiguenave F."/>
            <person name="Arun A."/>
            <person name="Aury J.M."/>
            <person name="Barbosa-Neto J.F."/>
            <person name="Bothwell J.H."/>
            <person name="Bouget F.Y."/>
            <person name="Brillet L."/>
            <person name="Cabello-Hurtado F."/>
            <person name="Capella-Gutierrez S."/>
            <person name="Charrier B."/>
            <person name="Cladiere L."/>
            <person name="Cock J.M."/>
            <person name="Coelho S.M."/>
            <person name="Colleoni C."/>
            <person name="Czjzek M."/>
            <person name="Da Silva C."/>
            <person name="Delage L."/>
            <person name="Denoeud F."/>
            <person name="Deschamps P."/>
            <person name="Dittami S.M."/>
            <person name="Gabaldon T."/>
            <person name="Gachon C.M."/>
            <person name="Groisillier A."/>
            <person name="Herve C."/>
            <person name="Jabbari K."/>
            <person name="Katinka M."/>
            <person name="Kloareg B."/>
            <person name="Kowalczyk N."/>
            <person name="Labadie K."/>
            <person name="Leblanc C."/>
            <person name="Lopez P.J."/>
            <person name="McLachlan D.H."/>
            <person name="Meslet-Cladiere L."/>
            <person name="Moustafa A."/>
            <person name="Nehr Z."/>
            <person name="Nyvall Collen P."/>
            <person name="Panaud O."/>
            <person name="Partensky F."/>
            <person name="Poulain J."/>
            <person name="Rensing S.A."/>
            <person name="Rousvoal S."/>
            <person name="Samson G."/>
            <person name="Symeonidi A."/>
            <person name="Weissenbach J."/>
            <person name="Zambounis A."/>
            <person name="Wincker P."/>
            <person name="Boyen C."/>
        </authorList>
    </citation>
    <scope>NUCLEOTIDE SEQUENCE [LARGE SCALE GENOMIC DNA]</scope>
    <source>
        <strain evidence="12">cv. Stackhouse</strain>
    </source>
</reference>
<evidence type="ECO:0000313" key="11">
    <source>
        <dbReference type="EMBL" id="CDF35499.1"/>
    </source>
</evidence>
<dbReference type="AlphaFoldDB" id="R7QBT2"/>
<dbReference type="Proteomes" id="UP000012073">
    <property type="component" value="Unassembled WGS sequence"/>
</dbReference>
<dbReference type="PANTHER" id="PTHR13100:SF10">
    <property type="entry name" value="CELL GROWTH-REGULATING NUCLEOLAR PROTEIN"/>
    <property type="match status" value="1"/>
</dbReference>
<dbReference type="PROSITE" id="PS51804">
    <property type="entry name" value="ZF_C2HC_LYAR"/>
    <property type="match status" value="2"/>
</dbReference>
<evidence type="ECO:0000256" key="6">
    <source>
        <dbReference type="ARBA" id="ARBA00023242"/>
    </source>
</evidence>
<evidence type="ECO:0000259" key="10">
    <source>
        <dbReference type="Pfam" id="PF25879"/>
    </source>
</evidence>
<dbReference type="Pfam" id="PF25879">
    <property type="entry name" value="WHD_LYAR"/>
    <property type="match status" value="1"/>
</dbReference>
<dbReference type="InterPro" id="IPR058719">
    <property type="entry name" value="WHD_LYAR"/>
</dbReference>
<evidence type="ECO:0000313" key="12">
    <source>
        <dbReference type="Proteomes" id="UP000012073"/>
    </source>
</evidence>
<evidence type="ECO:0000256" key="3">
    <source>
        <dbReference type="ARBA" id="ARBA00022737"/>
    </source>
</evidence>
<dbReference type="PhylomeDB" id="R7QBT2"/>
<dbReference type="SUPFAM" id="SSF57667">
    <property type="entry name" value="beta-beta-alpha zinc fingers"/>
    <property type="match status" value="2"/>
</dbReference>
<evidence type="ECO:0000259" key="9">
    <source>
        <dbReference type="Pfam" id="PF08790"/>
    </source>
</evidence>
<evidence type="ECO:0000256" key="4">
    <source>
        <dbReference type="ARBA" id="ARBA00022771"/>
    </source>
</evidence>
<dbReference type="KEGG" id="ccp:CHC_T00003832001"/>
<dbReference type="GO" id="GO:0003677">
    <property type="term" value="F:DNA binding"/>
    <property type="evidence" value="ECO:0007669"/>
    <property type="project" value="InterPro"/>
</dbReference>
<evidence type="ECO:0000256" key="1">
    <source>
        <dbReference type="ARBA" id="ARBA00004123"/>
    </source>
</evidence>
<dbReference type="GO" id="GO:0005730">
    <property type="term" value="C:nucleolus"/>
    <property type="evidence" value="ECO:0007669"/>
    <property type="project" value="TreeGrafter"/>
</dbReference>
<evidence type="ECO:0000256" key="5">
    <source>
        <dbReference type="ARBA" id="ARBA00022833"/>
    </source>
</evidence>
<dbReference type="EMBL" id="HG001733">
    <property type="protein sequence ID" value="CDF35499.1"/>
    <property type="molecule type" value="Genomic_DNA"/>
</dbReference>
<feature type="domain" description="Cell growth-regulating nucleolar protein-like winged helix" evidence="10">
    <location>
        <begin position="153"/>
        <end position="219"/>
    </location>
</feature>
<keyword evidence="6" id="KW-0539">Nucleus</keyword>
<accession>R7QBT2</accession>
<sequence>MVSFSCDKCQNVFTKPKVLRHLSSCRTETVSCIDCGVVFDKRSVRGHQSCISEAEKYAPKNHASTKSTPSYCGICKLALNGAVHSLQHYESKKHRAVERRMKETEKNAKKETRSVPTVASKDSEVAPPQNGILKPSAVERDSTSRTDGIKVQKRLGVKKAMKKVLKAAPKQRLKRDRLVRAVKTLLGQDSPADLPEVVDKKTNTSARFEVRKGRVTLVSPAKR</sequence>
<dbReference type="GO" id="GO:0008270">
    <property type="term" value="F:zinc ion binding"/>
    <property type="evidence" value="ECO:0007669"/>
    <property type="project" value="UniProtKB-KW"/>
</dbReference>
<dbReference type="Gene3D" id="3.30.1490.490">
    <property type="match status" value="1"/>
</dbReference>
<keyword evidence="4 7" id="KW-0863">Zinc-finger</keyword>
<dbReference type="InterPro" id="IPR036236">
    <property type="entry name" value="Znf_C2H2_sf"/>
</dbReference>
<keyword evidence="12" id="KW-1185">Reference proteome</keyword>
<dbReference type="InterPro" id="IPR039999">
    <property type="entry name" value="LYAR"/>
</dbReference>
<evidence type="ECO:0000256" key="8">
    <source>
        <dbReference type="SAM" id="MobiDB-lite"/>
    </source>
</evidence>
<dbReference type="Gene3D" id="3.30.160.60">
    <property type="entry name" value="Classic Zinc Finger"/>
    <property type="match status" value="1"/>
</dbReference>
<dbReference type="STRING" id="2769.R7QBT2"/>
<protein>
    <submittedName>
        <fullName evidence="11">Uncharacterized protein</fullName>
    </submittedName>
</protein>
<dbReference type="Pfam" id="PF08790">
    <property type="entry name" value="zf-LYAR"/>
    <property type="match status" value="1"/>
</dbReference>
<keyword evidence="2" id="KW-0479">Metal-binding</keyword>
<dbReference type="GO" id="GO:0000122">
    <property type="term" value="P:negative regulation of transcription by RNA polymerase II"/>
    <property type="evidence" value="ECO:0007669"/>
    <property type="project" value="TreeGrafter"/>
</dbReference>
<feature type="region of interest" description="Disordered" evidence="8">
    <location>
        <begin position="90"/>
        <end position="145"/>
    </location>
</feature>
<dbReference type="GeneID" id="17323035"/>
<keyword evidence="3" id="KW-0677">Repeat</keyword>
<dbReference type="PANTHER" id="PTHR13100">
    <property type="entry name" value="CELL GROWTH-REGULATING NUCLEOLAR PROTEIN LYAR"/>
    <property type="match status" value="1"/>
</dbReference>
<dbReference type="OrthoDB" id="5617at2759"/>
<dbReference type="RefSeq" id="XP_005715318.1">
    <property type="nucleotide sequence ID" value="XM_005715261.1"/>
</dbReference>
<dbReference type="GO" id="GO:0006364">
    <property type="term" value="P:rRNA processing"/>
    <property type="evidence" value="ECO:0007669"/>
    <property type="project" value="TreeGrafter"/>
</dbReference>
<keyword evidence="5" id="KW-0862">Zinc</keyword>
<evidence type="ECO:0000256" key="7">
    <source>
        <dbReference type="PROSITE-ProRule" id="PRU01145"/>
    </source>
</evidence>
<feature type="domain" description="Zinc finger C2H2 LYAR-type" evidence="9">
    <location>
        <begin position="30"/>
        <end position="57"/>
    </location>
</feature>
<dbReference type="Gramene" id="CDF35499">
    <property type="protein sequence ID" value="CDF35499"/>
    <property type="gene ID" value="CHC_T00003832001"/>
</dbReference>
<evidence type="ECO:0000256" key="2">
    <source>
        <dbReference type="ARBA" id="ARBA00022723"/>
    </source>
</evidence>
<name>R7QBT2_CHOCR</name>
<gene>
    <name evidence="11" type="ORF">CHC_T00003832001</name>
</gene>
<feature type="compositionally biased region" description="Basic and acidic residues" evidence="8">
    <location>
        <begin position="98"/>
        <end position="113"/>
    </location>
</feature>